<feature type="region of interest" description="Disordered" evidence="3">
    <location>
        <begin position="246"/>
        <end position="269"/>
    </location>
</feature>
<proteinExistence type="predicted"/>
<dbReference type="KEGG" id="lgi:LOTGIDRAFT_120476"/>
<dbReference type="GeneID" id="20231868"/>
<keyword evidence="2" id="KW-0677">Repeat</keyword>
<dbReference type="PROSITE" id="PS51450">
    <property type="entry name" value="LRR"/>
    <property type="match status" value="2"/>
</dbReference>
<dbReference type="CTD" id="20231868"/>
<evidence type="ECO:0000256" key="1">
    <source>
        <dbReference type="ARBA" id="ARBA00022614"/>
    </source>
</evidence>
<gene>
    <name evidence="4" type="ORF">LOTGIDRAFT_120476</name>
</gene>
<protein>
    <recommendedName>
        <fullName evidence="6">Protein phosphatase 1 regulatory subunit 42</fullName>
    </recommendedName>
</protein>
<dbReference type="Gene3D" id="3.80.10.10">
    <property type="entry name" value="Ribonuclease Inhibitor"/>
    <property type="match status" value="2"/>
</dbReference>
<keyword evidence="1" id="KW-0433">Leucine-rich repeat</keyword>
<dbReference type="EMBL" id="KB202050">
    <property type="protein sequence ID" value="ESO92506.1"/>
    <property type="molecule type" value="Genomic_DNA"/>
</dbReference>
<dbReference type="Proteomes" id="UP000030746">
    <property type="component" value="Unassembled WGS sequence"/>
</dbReference>
<evidence type="ECO:0000313" key="4">
    <source>
        <dbReference type="EMBL" id="ESO92506.1"/>
    </source>
</evidence>
<dbReference type="AlphaFoldDB" id="V4AGG8"/>
<dbReference type="OMA" id="RRFLMNW"/>
<evidence type="ECO:0000256" key="2">
    <source>
        <dbReference type="ARBA" id="ARBA00022737"/>
    </source>
</evidence>
<dbReference type="SUPFAM" id="SSF52058">
    <property type="entry name" value="L domain-like"/>
    <property type="match status" value="1"/>
</dbReference>
<dbReference type="InterPro" id="IPR032675">
    <property type="entry name" value="LRR_dom_sf"/>
</dbReference>
<dbReference type="Pfam" id="PF14580">
    <property type="entry name" value="LRR_9"/>
    <property type="match status" value="1"/>
</dbReference>
<keyword evidence="5" id="KW-1185">Reference proteome</keyword>
<dbReference type="PANTHER" id="PTHR46652">
    <property type="entry name" value="LEUCINE-RICH REPEAT AND IQ DOMAIN-CONTAINING PROTEIN 1-RELATED"/>
    <property type="match status" value="1"/>
</dbReference>
<dbReference type="InterPro" id="IPR050836">
    <property type="entry name" value="SDS22/Internalin_LRR"/>
</dbReference>
<dbReference type="Pfam" id="PF12799">
    <property type="entry name" value="LRR_4"/>
    <property type="match status" value="1"/>
</dbReference>
<evidence type="ECO:0000256" key="3">
    <source>
        <dbReference type="SAM" id="MobiDB-lite"/>
    </source>
</evidence>
<dbReference type="InterPro" id="IPR001611">
    <property type="entry name" value="Leu-rich_rpt"/>
</dbReference>
<dbReference type="CDD" id="cd21340">
    <property type="entry name" value="PPP1R42"/>
    <property type="match status" value="1"/>
</dbReference>
<organism evidence="4 5">
    <name type="scientific">Lottia gigantea</name>
    <name type="common">Giant owl limpet</name>
    <dbReference type="NCBI Taxonomy" id="225164"/>
    <lineage>
        <taxon>Eukaryota</taxon>
        <taxon>Metazoa</taxon>
        <taxon>Spiralia</taxon>
        <taxon>Lophotrochozoa</taxon>
        <taxon>Mollusca</taxon>
        <taxon>Gastropoda</taxon>
        <taxon>Patellogastropoda</taxon>
        <taxon>Lottioidea</taxon>
        <taxon>Lottiidae</taxon>
        <taxon>Lottia</taxon>
    </lineage>
</organism>
<reference evidence="4 5" key="1">
    <citation type="journal article" date="2013" name="Nature">
        <title>Insights into bilaterian evolution from three spiralian genomes.</title>
        <authorList>
            <person name="Simakov O."/>
            <person name="Marletaz F."/>
            <person name="Cho S.J."/>
            <person name="Edsinger-Gonzales E."/>
            <person name="Havlak P."/>
            <person name="Hellsten U."/>
            <person name="Kuo D.H."/>
            <person name="Larsson T."/>
            <person name="Lv J."/>
            <person name="Arendt D."/>
            <person name="Savage R."/>
            <person name="Osoegawa K."/>
            <person name="de Jong P."/>
            <person name="Grimwood J."/>
            <person name="Chapman J.A."/>
            <person name="Shapiro H."/>
            <person name="Aerts A."/>
            <person name="Otillar R.P."/>
            <person name="Terry A.Y."/>
            <person name="Boore J.L."/>
            <person name="Grigoriev I.V."/>
            <person name="Lindberg D.R."/>
            <person name="Seaver E.C."/>
            <person name="Weisblat D.A."/>
            <person name="Putnam N.H."/>
            <person name="Rokhsar D.S."/>
        </authorList>
    </citation>
    <scope>NUCLEOTIDE SEQUENCE [LARGE SCALE GENOMIC DNA]</scope>
</reference>
<evidence type="ECO:0000313" key="5">
    <source>
        <dbReference type="Proteomes" id="UP000030746"/>
    </source>
</evidence>
<dbReference type="OrthoDB" id="10262005at2759"/>
<dbReference type="RefSeq" id="XP_009056651.1">
    <property type="nucleotide sequence ID" value="XM_009058403.1"/>
</dbReference>
<evidence type="ECO:0008006" key="6">
    <source>
        <dbReference type="Google" id="ProtNLM"/>
    </source>
</evidence>
<dbReference type="InterPro" id="IPR025875">
    <property type="entry name" value="Leu-rich_rpt_4"/>
</dbReference>
<dbReference type="STRING" id="225164.V4AGG8"/>
<sequence>MVKLTTDLMTRGTSGHNKKKRDESQNQFLSRLTHLYLEEKGIDDVNELGLCRNLVVLYLYDNQLIKVPALHQNNNLTHLYLQNNFIRKIEGLSTLTQLTKLYLGGNAITVLEGIENLRLLQELQVENQQLPLGEKLLFDPRSLNSICQCIQVLNISGNNIDCIRELENARKLFHLMCSDNNISDLKELSHVLNRLTQLRRLDLIGNPICHKAKYRDRIIVMSKQLQMLDGKEITDTSRQFLQNWQATKEAQKKKKEEMNKNGYPEGNDS</sequence>
<feature type="region of interest" description="Disordered" evidence="3">
    <location>
        <begin position="1"/>
        <end position="25"/>
    </location>
</feature>
<accession>V4AGG8</accession>
<dbReference type="SMART" id="SM00365">
    <property type="entry name" value="LRR_SD22"/>
    <property type="match status" value="4"/>
</dbReference>
<dbReference type="PANTHER" id="PTHR46652:SF3">
    <property type="entry name" value="LEUCINE-RICH REPEAT-CONTAINING PROTEIN 9"/>
    <property type="match status" value="1"/>
</dbReference>
<name>V4AGG8_LOTGI</name>
<dbReference type="HOGENOM" id="CLU_062444_0_0_1"/>